<name>A0A1H3NTX6_9BACI</name>
<dbReference type="InterPro" id="IPR007820">
    <property type="entry name" value="AbrB_fam"/>
</dbReference>
<dbReference type="PANTHER" id="PTHR38457">
    <property type="entry name" value="REGULATOR ABRB-RELATED"/>
    <property type="match status" value="1"/>
</dbReference>
<keyword evidence="1" id="KW-0472">Membrane</keyword>
<feature type="transmembrane region" description="Helical" evidence="1">
    <location>
        <begin position="12"/>
        <end position="43"/>
    </location>
</feature>
<feature type="transmembrane region" description="Helical" evidence="1">
    <location>
        <begin position="209"/>
        <end position="228"/>
    </location>
</feature>
<feature type="transmembrane region" description="Helical" evidence="1">
    <location>
        <begin position="263"/>
        <end position="286"/>
    </location>
</feature>
<evidence type="ECO:0000256" key="1">
    <source>
        <dbReference type="SAM" id="Phobius"/>
    </source>
</evidence>
<feature type="transmembrane region" description="Helical" evidence="1">
    <location>
        <begin position="55"/>
        <end position="73"/>
    </location>
</feature>
<evidence type="ECO:0008006" key="4">
    <source>
        <dbReference type="Google" id="ProtNLM"/>
    </source>
</evidence>
<dbReference type="GO" id="GO:0010468">
    <property type="term" value="P:regulation of gene expression"/>
    <property type="evidence" value="ECO:0007669"/>
    <property type="project" value="InterPro"/>
</dbReference>
<dbReference type="OrthoDB" id="5460360at2"/>
<dbReference type="InterPro" id="IPR017516">
    <property type="entry name" value="AbrB_dup"/>
</dbReference>
<feature type="transmembrane region" description="Helical" evidence="1">
    <location>
        <begin position="186"/>
        <end position="202"/>
    </location>
</feature>
<dbReference type="Proteomes" id="UP000198935">
    <property type="component" value="Unassembled WGS sequence"/>
</dbReference>
<dbReference type="PIRSF" id="PIRSF038991">
    <property type="entry name" value="Protein_AbrB"/>
    <property type="match status" value="1"/>
</dbReference>
<dbReference type="STRING" id="1503961.SAMN05421736_104179"/>
<feature type="transmembrane region" description="Helical" evidence="1">
    <location>
        <begin position="292"/>
        <end position="314"/>
    </location>
</feature>
<dbReference type="NCBIfam" id="TIGR03082">
    <property type="entry name" value="Gneg_AbrB_dup"/>
    <property type="match status" value="2"/>
</dbReference>
<accession>A0A1H3NTX6</accession>
<keyword evidence="1" id="KW-1133">Transmembrane helix</keyword>
<dbReference type="AlphaFoldDB" id="A0A1H3NTX6"/>
<dbReference type="GO" id="GO:0016020">
    <property type="term" value="C:membrane"/>
    <property type="evidence" value="ECO:0007669"/>
    <property type="project" value="InterPro"/>
</dbReference>
<evidence type="ECO:0000313" key="2">
    <source>
        <dbReference type="EMBL" id="SDY91599.1"/>
    </source>
</evidence>
<organism evidence="2 3">
    <name type="scientific">Evansella caseinilytica</name>
    <dbReference type="NCBI Taxonomy" id="1503961"/>
    <lineage>
        <taxon>Bacteria</taxon>
        <taxon>Bacillati</taxon>
        <taxon>Bacillota</taxon>
        <taxon>Bacilli</taxon>
        <taxon>Bacillales</taxon>
        <taxon>Bacillaceae</taxon>
        <taxon>Evansella</taxon>
    </lineage>
</organism>
<gene>
    <name evidence="2" type="ORF">SAMN05421736_104179</name>
</gene>
<feature type="transmembrane region" description="Helical" evidence="1">
    <location>
        <begin position="142"/>
        <end position="166"/>
    </location>
</feature>
<protein>
    <recommendedName>
        <fullName evidence="4">AbrB family transcriptional regulator</fullName>
    </recommendedName>
</protein>
<feature type="transmembrane region" description="Helical" evidence="1">
    <location>
        <begin position="85"/>
        <end position="106"/>
    </location>
</feature>
<dbReference type="Pfam" id="PF05145">
    <property type="entry name" value="AbrB"/>
    <property type="match status" value="1"/>
</dbReference>
<feature type="transmembrane region" description="Helical" evidence="1">
    <location>
        <begin position="326"/>
        <end position="344"/>
    </location>
</feature>
<evidence type="ECO:0000313" key="3">
    <source>
        <dbReference type="Proteomes" id="UP000198935"/>
    </source>
</evidence>
<dbReference type="EMBL" id="FNPI01000004">
    <property type="protein sequence ID" value="SDY91599.1"/>
    <property type="molecule type" value="Genomic_DNA"/>
</dbReference>
<keyword evidence="3" id="KW-1185">Reference proteome</keyword>
<keyword evidence="1" id="KW-0812">Transmembrane</keyword>
<dbReference type="PANTHER" id="PTHR38457:SF1">
    <property type="entry name" value="REGULATOR ABRB-RELATED"/>
    <property type="match status" value="1"/>
</dbReference>
<proteinExistence type="predicted"/>
<sequence length="353" mass="37955">MNDILWKRLGETIMVGMIGGFVFAYGSLPLPWIIGPMIAILLWQGLTNRNMYCPGSLKNGSLLTLGVFFGLYFTVNTLKTVGPYFLPYVLMTAALIFVSVFNSSIVTKWIEIDKITSAFGTIPGGLTEMVIASESLKANSSLVAIFQTVRLLTVLFLVPFIIFHAFSGEYAAIQTSVMETSYSGSGWAYLWYLVPGVIGYHLRNAVPAGILILPLVVTAVLNISPAPLASLPPLLLTGAQLIAGICLGKSISFQDLKSGGKYCFVYFALTLVLIFVSFGLGTILAMSTPLSLPTAILSVAPGGLLEMVLTAAAVGGDPAVVSALQLVRFFLIVVFVPPVLKWYFRKRNMTSAA</sequence>
<reference evidence="3" key="1">
    <citation type="submission" date="2016-10" db="EMBL/GenBank/DDBJ databases">
        <authorList>
            <person name="Varghese N."/>
            <person name="Submissions S."/>
        </authorList>
    </citation>
    <scope>NUCLEOTIDE SEQUENCE [LARGE SCALE GENOMIC DNA]</scope>
    <source>
        <strain evidence="3">SP</strain>
    </source>
</reference>